<dbReference type="InterPro" id="IPR036853">
    <property type="entry name" value="Ribosomal_uL14_sf"/>
</dbReference>
<keyword evidence="3 4" id="KW-0687">Ribonucleoprotein</keyword>
<evidence type="ECO:0000256" key="1">
    <source>
        <dbReference type="ARBA" id="ARBA00010745"/>
    </source>
</evidence>
<proteinExistence type="inferred from homology"/>
<geneLocation type="mitochondrion" evidence="5"/>
<dbReference type="PANTHER" id="PTHR11761:SF3">
    <property type="entry name" value="LARGE RIBOSOMAL SUBUNIT PROTEIN UL14M"/>
    <property type="match status" value="1"/>
</dbReference>
<dbReference type="SMART" id="SM01374">
    <property type="entry name" value="Ribosomal_L14"/>
    <property type="match status" value="1"/>
</dbReference>
<dbReference type="GO" id="GO:0003735">
    <property type="term" value="F:structural constituent of ribosome"/>
    <property type="evidence" value="ECO:0007669"/>
    <property type="project" value="InterPro"/>
</dbReference>
<dbReference type="HAMAP" id="MF_01367">
    <property type="entry name" value="Ribosomal_uL14"/>
    <property type="match status" value="1"/>
</dbReference>
<keyword evidence="2 4" id="KW-0689">Ribosomal protein</keyword>
<dbReference type="PANTHER" id="PTHR11761">
    <property type="entry name" value="50S/60S RIBOSOMAL PROTEIN L14/L23"/>
    <property type="match status" value="1"/>
</dbReference>
<dbReference type="InterPro" id="IPR000218">
    <property type="entry name" value="Ribosomal_uL14"/>
</dbReference>
<protein>
    <submittedName>
        <fullName evidence="5">Ribosomal protein L14</fullName>
    </submittedName>
</protein>
<sequence length="123" mass="13450">MIFIGTFLFVGDNSGAKIVCCIKTSKPPKQSAGVGQKILVSIKEGRLKKEKSKAAKHLYHAVIIETKKVNNAEMEAFFILIKNSVVLLQKGGEALGTRIRGCVAHELRTKRYVKLVSLAPVLS</sequence>
<dbReference type="CDD" id="cd00337">
    <property type="entry name" value="Ribosomal_uL14"/>
    <property type="match status" value="1"/>
</dbReference>
<dbReference type="GO" id="GO:0006412">
    <property type="term" value="P:translation"/>
    <property type="evidence" value="ECO:0007669"/>
    <property type="project" value="InterPro"/>
</dbReference>
<dbReference type="GO" id="GO:0070180">
    <property type="term" value="F:large ribosomal subunit rRNA binding"/>
    <property type="evidence" value="ECO:0007669"/>
    <property type="project" value="TreeGrafter"/>
</dbReference>
<evidence type="ECO:0000256" key="4">
    <source>
        <dbReference type="RuleBase" id="RU003949"/>
    </source>
</evidence>
<reference evidence="5" key="1">
    <citation type="journal article" date="2013" name="Genome Biol. Evol.">
        <title>Tracing the evolution of streptophyte algae and their mitochondrial genome.</title>
        <authorList>
            <person name="Turmel M."/>
            <person name="Otis C."/>
            <person name="Lemieux C."/>
        </authorList>
    </citation>
    <scope>NUCLEOTIDE SEQUENCE</scope>
</reference>
<dbReference type="RefSeq" id="YP_008816062.1">
    <property type="nucleotide sequence ID" value="NC_022861.1"/>
</dbReference>
<name>U5YDY5_9VIRI</name>
<dbReference type="EMBL" id="KF060941">
    <property type="protein sequence ID" value="AGZ90299.1"/>
    <property type="molecule type" value="Genomic_DNA"/>
</dbReference>
<gene>
    <name evidence="5" type="primary">rpl14</name>
</gene>
<dbReference type="Gene3D" id="2.40.150.20">
    <property type="entry name" value="Ribosomal protein L14"/>
    <property type="match status" value="1"/>
</dbReference>
<evidence type="ECO:0000313" key="5">
    <source>
        <dbReference type="EMBL" id="AGZ90299.1"/>
    </source>
</evidence>
<keyword evidence="5" id="KW-0496">Mitochondrion</keyword>
<dbReference type="SUPFAM" id="SSF50193">
    <property type="entry name" value="Ribosomal protein L14"/>
    <property type="match status" value="1"/>
</dbReference>
<evidence type="ECO:0000256" key="2">
    <source>
        <dbReference type="ARBA" id="ARBA00022980"/>
    </source>
</evidence>
<organism evidence="5">
    <name type="scientific">Entransia fimbriata</name>
    <dbReference type="NCBI Taxonomy" id="130991"/>
    <lineage>
        <taxon>Eukaryota</taxon>
        <taxon>Viridiplantae</taxon>
        <taxon>Streptophyta</taxon>
        <taxon>Klebsormidiophyceae</taxon>
        <taxon>Entransiales</taxon>
        <taxon>Entransiaceae</taxon>
        <taxon>Entransia</taxon>
    </lineage>
</organism>
<dbReference type="Pfam" id="PF00238">
    <property type="entry name" value="Ribosomal_L14"/>
    <property type="match status" value="1"/>
</dbReference>
<dbReference type="GO" id="GO:0005762">
    <property type="term" value="C:mitochondrial large ribosomal subunit"/>
    <property type="evidence" value="ECO:0007669"/>
    <property type="project" value="TreeGrafter"/>
</dbReference>
<evidence type="ECO:0000256" key="3">
    <source>
        <dbReference type="ARBA" id="ARBA00023274"/>
    </source>
</evidence>
<comment type="similarity">
    <text evidence="1 4">Belongs to the universal ribosomal protein uL14 family.</text>
</comment>
<dbReference type="GeneID" id="17675366"/>
<dbReference type="AlphaFoldDB" id="U5YDY5"/>
<accession>U5YDY5</accession>